<feature type="region of interest" description="Disordered" evidence="1">
    <location>
        <begin position="24"/>
        <end position="45"/>
    </location>
</feature>
<accession>A0A1B8GQ57</accession>
<organism evidence="2 3">
    <name type="scientific">Pseudogymnoascus verrucosus</name>
    <dbReference type="NCBI Taxonomy" id="342668"/>
    <lineage>
        <taxon>Eukaryota</taxon>
        <taxon>Fungi</taxon>
        <taxon>Dikarya</taxon>
        <taxon>Ascomycota</taxon>
        <taxon>Pezizomycotina</taxon>
        <taxon>Leotiomycetes</taxon>
        <taxon>Thelebolales</taxon>
        <taxon>Thelebolaceae</taxon>
        <taxon>Pseudogymnoascus</taxon>
    </lineage>
</organism>
<feature type="compositionally biased region" description="Polar residues" evidence="1">
    <location>
        <begin position="29"/>
        <end position="41"/>
    </location>
</feature>
<dbReference type="EMBL" id="KV460219">
    <property type="protein sequence ID" value="OBT97961.1"/>
    <property type="molecule type" value="Genomic_DNA"/>
</dbReference>
<dbReference type="GeneID" id="28837283"/>
<sequence length="483" mass="55359">MSPMVSASRISKLFGWLVNAAKSQGDEPQASTPSTDDQSQRPGAVNRPWVLSPLEKLPLELQVLILVSVPDSDTLRGLIDASLVYHRAYVSSKKKILSALIEKQQLPGTEVDALAALLSLDYADGMQDHPDEVIAFLDRYRHARGRGKWLNKKNPPLPVRWRPPQTDADDLITMVRFHNYTELLTDRVLEYMEKTNERYKFAKVDGFITISTQERVRIYRAIYRLQIYYNLFGMAESTSRMQTDNLFVDPEGDNPPQKQIWDLFFRTFTGWERTEIYTIEHVVISCTVELIDKLVPDPDKDVRYILPPDDFYYLLFESIACAGPLFLAKVIRQKTLEQQYSVVADNFDCLFSSKSSKIGCGPIHSSIMNLCAAEGFLPHHLLYPVDKIIFAIATMEGDGDFDLSQMPWYEMPSAGYEYYFRYSQFWLPVDGRHNNTQEEGGHPIMASRLRRVLQGGPWSFVFWDRERLVQVGVMNALPNNSSI</sequence>
<gene>
    <name evidence="2" type="ORF">VE01_03897</name>
</gene>
<keyword evidence="3" id="KW-1185">Reference proteome</keyword>
<protein>
    <submittedName>
        <fullName evidence="2">Uncharacterized protein</fullName>
    </submittedName>
</protein>
<proteinExistence type="predicted"/>
<evidence type="ECO:0000313" key="3">
    <source>
        <dbReference type="Proteomes" id="UP000091956"/>
    </source>
</evidence>
<dbReference type="Proteomes" id="UP000091956">
    <property type="component" value="Unassembled WGS sequence"/>
</dbReference>
<dbReference type="AlphaFoldDB" id="A0A1B8GQ57"/>
<reference evidence="3" key="2">
    <citation type="journal article" date="2018" name="Nat. Commun.">
        <title>Extreme sensitivity to ultraviolet light in the fungal pathogen causing white-nose syndrome of bats.</title>
        <authorList>
            <person name="Palmer J.M."/>
            <person name="Drees K.P."/>
            <person name="Foster J.T."/>
            <person name="Lindner D.L."/>
        </authorList>
    </citation>
    <scope>NUCLEOTIDE SEQUENCE [LARGE SCALE GENOMIC DNA]</scope>
    <source>
        <strain evidence="3">UAMH 10579</strain>
    </source>
</reference>
<evidence type="ECO:0000256" key="1">
    <source>
        <dbReference type="SAM" id="MobiDB-lite"/>
    </source>
</evidence>
<dbReference type="OrthoDB" id="5427059at2759"/>
<evidence type="ECO:0000313" key="2">
    <source>
        <dbReference type="EMBL" id="OBT97961.1"/>
    </source>
</evidence>
<reference evidence="2 3" key="1">
    <citation type="submission" date="2016-03" db="EMBL/GenBank/DDBJ databases">
        <title>Comparative genomics of Pseudogymnoascus destructans, the fungus causing white-nose syndrome of bats.</title>
        <authorList>
            <person name="Palmer J.M."/>
            <person name="Drees K.P."/>
            <person name="Foster J.T."/>
            <person name="Lindner D.L."/>
        </authorList>
    </citation>
    <scope>NUCLEOTIDE SEQUENCE [LARGE SCALE GENOMIC DNA]</scope>
    <source>
        <strain evidence="2 3">UAMH 10579</strain>
    </source>
</reference>
<dbReference type="RefSeq" id="XP_018131694.1">
    <property type="nucleotide sequence ID" value="XM_018273377.2"/>
</dbReference>
<name>A0A1B8GQ57_9PEZI</name>